<evidence type="ECO:0008006" key="2">
    <source>
        <dbReference type="Google" id="ProtNLM"/>
    </source>
</evidence>
<reference evidence="1" key="2">
    <citation type="submission" date="2015-03" db="EMBL/GenBank/DDBJ databases">
        <authorList>
            <person name="Chow C.-E.T."/>
            <person name="Winget D.M."/>
            <person name="White R.A.III."/>
            <person name="Hallam S.J."/>
            <person name="Suttle C.A."/>
        </authorList>
    </citation>
    <scope>NUCLEOTIDE SEQUENCE</scope>
    <source>
        <strain evidence="1">H4084976</strain>
    </source>
</reference>
<dbReference type="Pfam" id="PF06199">
    <property type="entry name" value="Phage_tail_2"/>
    <property type="match status" value="1"/>
</dbReference>
<sequence>MATTGVFNGTNLILQIEGAAVGHTTSCSLSLSMDTPEATTKDSNGFSEYIGGVKGGEISFEGLVAYDDASNAIEMADFLLARTQLTCIFGTTESGDAIYTAEAFLSSVEMSAEMESAVTYSGSLTITGAIVKSTN</sequence>
<evidence type="ECO:0000313" key="1">
    <source>
        <dbReference type="EMBL" id="AKH47416.1"/>
    </source>
</evidence>
<organism evidence="1">
    <name type="scientific">uncultured marine virus</name>
    <dbReference type="NCBI Taxonomy" id="186617"/>
    <lineage>
        <taxon>Viruses</taxon>
        <taxon>environmental samples</taxon>
    </lineage>
</organism>
<dbReference type="EMBL" id="KR029593">
    <property type="protein sequence ID" value="AKH47416.1"/>
    <property type="molecule type" value="Genomic_DNA"/>
</dbReference>
<proteinExistence type="predicted"/>
<accession>A0A0F7L8S7</accession>
<name>A0A0F7L8S7_9VIRU</name>
<dbReference type="InterPro" id="IPR011855">
    <property type="entry name" value="Phgtail_TP901_1"/>
</dbReference>
<protein>
    <recommendedName>
        <fullName evidence="2">Major tail protein</fullName>
    </recommendedName>
</protein>
<reference evidence="1" key="1">
    <citation type="journal article" date="2015" name="Front. Microbiol.">
        <title>Combining genomic sequencing methods to explore viral diversity and reveal potential virus-host interactions.</title>
        <authorList>
            <person name="Chow C.E."/>
            <person name="Winget D.M."/>
            <person name="White R.A.III."/>
            <person name="Hallam S.J."/>
            <person name="Suttle C.A."/>
        </authorList>
    </citation>
    <scope>NUCLEOTIDE SEQUENCE</scope>
    <source>
        <strain evidence="1">H4084976</strain>
    </source>
</reference>
<dbReference type="Gene3D" id="4.10.410.40">
    <property type="match status" value="1"/>
</dbReference>